<comment type="caution">
    <text evidence="1">The sequence shown here is derived from an EMBL/GenBank/DDBJ whole genome shotgun (WGS) entry which is preliminary data.</text>
</comment>
<dbReference type="PANTHER" id="PTHR35580">
    <property type="entry name" value="CELL SURFACE GLYCOPROTEIN (S-LAYER PROTEIN)-LIKE PROTEIN"/>
    <property type="match status" value="1"/>
</dbReference>
<reference evidence="1" key="1">
    <citation type="submission" date="2023-08" db="EMBL/GenBank/DDBJ databases">
        <authorList>
            <person name="Chen Y."/>
            <person name="Shah S."/>
            <person name="Dougan E. K."/>
            <person name="Thang M."/>
            <person name="Chan C."/>
        </authorList>
    </citation>
    <scope>NUCLEOTIDE SEQUENCE</scope>
</reference>
<keyword evidence="2" id="KW-1185">Reference proteome</keyword>
<dbReference type="AlphaFoldDB" id="A0AA36ISB1"/>
<organism evidence="1 2">
    <name type="scientific">Effrenium voratum</name>
    <dbReference type="NCBI Taxonomy" id="2562239"/>
    <lineage>
        <taxon>Eukaryota</taxon>
        <taxon>Sar</taxon>
        <taxon>Alveolata</taxon>
        <taxon>Dinophyceae</taxon>
        <taxon>Suessiales</taxon>
        <taxon>Symbiodiniaceae</taxon>
        <taxon>Effrenium</taxon>
    </lineage>
</organism>
<evidence type="ECO:0000313" key="1">
    <source>
        <dbReference type="EMBL" id="CAJ1392955.1"/>
    </source>
</evidence>
<dbReference type="EMBL" id="CAUJNA010002446">
    <property type="protein sequence ID" value="CAJ1392955.1"/>
    <property type="molecule type" value="Genomic_DNA"/>
</dbReference>
<dbReference type="Proteomes" id="UP001178507">
    <property type="component" value="Unassembled WGS sequence"/>
</dbReference>
<sequence length="452" mass="47921">MCRDIRSRVSAFPSCHLVVGGVADMLSLLPGGPACVLAHNCPRVSAMGIWMLCALLRMPLSASTWLWTSQRGTELWDFAAALHVDSRGIFLAGDAAGPLDGNHFAGSRDVFLMKFGHGGAWQWTTQRGTNASDHARAMCADGSGNLLVAGYTFGAMGPGHGSADPFLSKLDSEGGWLWTQQWGTSSWDYARALDVDHDDVLVAGYTGAAMAGDHFGGADVFLAKFRPGGERLFVVQRGSEEDDFAQAVRVDGEGNILVAGSTSGALDGNTNAGGKDLFLAKFDASGSWQWTVQRGGPADEEAMALRLDSFGNAWVAGETSGELDGCKSAGSSDIFLLQLSPSGAWRWTVQRGSAEYDAAWALDLDHGRAVVAGYTGGSLDGFPNAGSADLFVMIFEGPTWIWTFQRGTSGWDHARGVYLKGRDLVLAGSTQGALDNSTFHGGEDIFVMKLQA</sequence>
<proteinExistence type="predicted"/>
<dbReference type="InterPro" id="IPR052918">
    <property type="entry name" value="Motility_Chemotaxis_Reg"/>
</dbReference>
<dbReference type="PANTHER" id="PTHR35580:SF1">
    <property type="entry name" value="PHYTASE-LIKE DOMAIN-CONTAINING PROTEIN"/>
    <property type="match status" value="1"/>
</dbReference>
<protein>
    <submittedName>
        <fullName evidence="1">Uncharacterized protein</fullName>
    </submittedName>
</protein>
<accession>A0AA36ISB1</accession>
<dbReference type="Gene3D" id="2.80.10.50">
    <property type="match status" value="1"/>
</dbReference>
<evidence type="ECO:0000313" key="2">
    <source>
        <dbReference type="Proteomes" id="UP001178507"/>
    </source>
</evidence>
<gene>
    <name evidence="1" type="ORF">EVOR1521_LOCUS17915</name>
</gene>
<name>A0AA36ISB1_9DINO</name>
<dbReference type="SUPFAM" id="SSF101898">
    <property type="entry name" value="NHL repeat"/>
    <property type="match status" value="1"/>
</dbReference>